<accession>A0A833GV84</accession>
<evidence type="ECO:0000313" key="2">
    <source>
        <dbReference type="Proteomes" id="UP000460298"/>
    </source>
</evidence>
<organism evidence="1 2">
    <name type="scientific">Leptonema illini</name>
    <dbReference type="NCBI Taxonomy" id="183"/>
    <lineage>
        <taxon>Bacteria</taxon>
        <taxon>Pseudomonadati</taxon>
        <taxon>Spirochaetota</taxon>
        <taxon>Spirochaetia</taxon>
        <taxon>Leptospirales</taxon>
        <taxon>Leptospiraceae</taxon>
        <taxon>Leptonema</taxon>
    </lineage>
</organism>
<gene>
    <name evidence="1" type="ORF">F9K24_22755</name>
</gene>
<dbReference type="EMBL" id="WBUI01000082">
    <property type="protein sequence ID" value="KAB2927262.1"/>
    <property type="molecule type" value="Genomic_DNA"/>
</dbReference>
<reference evidence="1 2" key="1">
    <citation type="submission" date="2019-10" db="EMBL/GenBank/DDBJ databases">
        <title>Extracellular Electron Transfer in a Candidatus Methanoperedens spp. Enrichment Culture.</title>
        <authorList>
            <person name="Berger S."/>
            <person name="Rangel Shaw D."/>
            <person name="Berben T."/>
            <person name="In 'T Zandt M."/>
            <person name="Frank J."/>
            <person name="Reimann J."/>
            <person name="Jetten M.S.M."/>
            <person name="Welte C.U."/>
        </authorList>
    </citation>
    <scope>NUCLEOTIDE SEQUENCE [LARGE SCALE GENOMIC DNA]</scope>
    <source>
        <strain evidence="1">SB12</strain>
    </source>
</reference>
<comment type="caution">
    <text evidence="1">The sequence shown here is derived from an EMBL/GenBank/DDBJ whole genome shotgun (WGS) entry which is preliminary data.</text>
</comment>
<name>A0A833GV84_9LEPT</name>
<protein>
    <submittedName>
        <fullName evidence="1">Uncharacterized protein</fullName>
    </submittedName>
</protein>
<proteinExistence type="predicted"/>
<dbReference type="Proteomes" id="UP000460298">
    <property type="component" value="Unassembled WGS sequence"/>
</dbReference>
<dbReference type="AlphaFoldDB" id="A0A833GV84"/>
<sequence>MKIRERIEIAVNDAPPEPCLDALKKAGFSFRFELGYVLLDDAFERGRIDRVRETLLRKGMEFEIFHSVFPEYSQTDFAKADLVVVTLPEIYIEGADFRWKCSGCHRKFLRDLIDTKHLQVEESRAAFSINGDINVVNAEVRDAIEASGLKGFDCSTQVGAAGNLFRLRAQKRFSERIIRSDEVLGLAAPCPECGHPRFGVLFGPPRFRQAEWAGRDAMEESFTETLMLSPKALQFFRQFESRIGVLEPVFVE</sequence>
<evidence type="ECO:0000313" key="1">
    <source>
        <dbReference type="EMBL" id="KAB2927262.1"/>
    </source>
</evidence>